<evidence type="ECO:0000256" key="2">
    <source>
        <dbReference type="SAM" id="SignalP"/>
    </source>
</evidence>
<evidence type="ECO:0008006" key="5">
    <source>
        <dbReference type="Google" id="ProtNLM"/>
    </source>
</evidence>
<evidence type="ECO:0000313" key="4">
    <source>
        <dbReference type="Proteomes" id="UP001445335"/>
    </source>
</evidence>
<keyword evidence="2" id="KW-0732">Signal</keyword>
<dbReference type="AlphaFoldDB" id="A0AAW1RGE2"/>
<dbReference type="Pfam" id="PF04402">
    <property type="entry name" value="SIMPL"/>
    <property type="match status" value="1"/>
</dbReference>
<dbReference type="GO" id="GO:0006974">
    <property type="term" value="P:DNA damage response"/>
    <property type="evidence" value="ECO:0007669"/>
    <property type="project" value="TreeGrafter"/>
</dbReference>
<feature type="region of interest" description="Disordered" evidence="1">
    <location>
        <begin position="236"/>
        <end position="258"/>
    </location>
</feature>
<feature type="signal peptide" evidence="2">
    <location>
        <begin position="1"/>
        <end position="23"/>
    </location>
</feature>
<dbReference type="EMBL" id="JALJOU010000038">
    <property type="protein sequence ID" value="KAK9832846.1"/>
    <property type="molecule type" value="Genomic_DNA"/>
</dbReference>
<sequence>MARTAVSFICICLSVCLLATVRAQSNSTANTITVSGYGNIQSLSDTASVSVQVSSTQDLASTARQNVSTTVSAIISALAKTQYNNTDGTYIRLGYQFQHSLQINIQNVTSQLLAGVIDVVVSQGSEISINSISFGLSSGIKNKLWLEGRNAAVADARGTAQLYAKALGVQLGRIATLQEVSGTDGSASYSQNAGAPLVATDAANSTAMTSAVSIGQQTVTIQVTAVYQLLPRGASAPAGAAAPAASQPSLTAGRRLRA</sequence>
<dbReference type="InterPro" id="IPR007497">
    <property type="entry name" value="SIMPL/DUF541"/>
</dbReference>
<keyword evidence="4" id="KW-1185">Reference proteome</keyword>
<feature type="compositionally biased region" description="Low complexity" evidence="1">
    <location>
        <begin position="236"/>
        <end position="246"/>
    </location>
</feature>
<evidence type="ECO:0000313" key="3">
    <source>
        <dbReference type="EMBL" id="KAK9832846.1"/>
    </source>
</evidence>
<organism evidence="3 4">
    <name type="scientific">Elliptochloris bilobata</name>
    <dbReference type="NCBI Taxonomy" id="381761"/>
    <lineage>
        <taxon>Eukaryota</taxon>
        <taxon>Viridiplantae</taxon>
        <taxon>Chlorophyta</taxon>
        <taxon>core chlorophytes</taxon>
        <taxon>Trebouxiophyceae</taxon>
        <taxon>Trebouxiophyceae incertae sedis</taxon>
        <taxon>Elliptochloris clade</taxon>
        <taxon>Elliptochloris</taxon>
    </lineage>
</organism>
<dbReference type="PANTHER" id="PTHR34387">
    <property type="entry name" value="SLR1258 PROTEIN"/>
    <property type="match status" value="1"/>
</dbReference>
<evidence type="ECO:0000256" key="1">
    <source>
        <dbReference type="SAM" id="MobiDB-lite"/>
    </source>
</evidence>
<dbReference type="PANTHER" id="PTHR34387:SF2">
    <property type="entry name" value="SLR1258 PROTEIN"/>
    <property type="match status" value="1"/>
</dbReference>
<gene>
    <name evidence="3" type="ORF">WJX81_006797</name>
</gene>
<accession>A0AAW1RGE2</accession>
<feature type="chain" id="PRO_5043833682" description="DUF541 domain-containing protein" evidence="2">
    <location>
        <begin position="24"/>
        <end position="258"/>
    </location>
</feature>
<dbReference type="Gene3D" id="3.30.110.170">
    <property type="entry name" value="Protein of unknown function (DUF541), domain 1"/>
    <property type="match status" value="1"/>
</dbReference>
<reference evidence="3 4" key="1">
    <citation type="journal article" date="2024" name="Nat. Commun.">
        <title>Phylogenomics reveals the evolutionary origins of lichenization in chlorophyte algae.</title>
        <authorList>
            <person name="Puginier C."/>
            <person name="Libourel C."/>
            <person name="Otte J."/>
            <person name="Skaloud P."/>
            <person name="Haon M."/>
            <person name="Grisel S."/>
            <person name="Petersen M."/>
            <person name="Berrin J.G."/>
            <person name="Delaux P.M."/>
            <person name="Dal Grande F."/>
            <person name="Keller J."/>
        </authorList>
    </citation>
    <scope>NUCLEOTIDE SEQUENCE [LARGE SCALE GENOMIC DNA]</scope>
    <source>
        <strain evidence="3 4">SAG 245.80</strain>
    </source>
</reference>
<comment type="caution">
    <text evidence="3">The sequence shown here is derived from an EMBL/GenBank/DDBJ whole genome shotgun (WGS) entry which is preliminary data.</text>
</comment>
<dbReference type="InterPro" id="IPR052022">
    <property type="entry name" value="26kDa_periplasmic_antigen"/>
</dbReference>
<name>A0AAW1RGE2_9CHLO</name>
<dbReference type="Proteomes" id="UP001445335">
    <property type="component" value="Unassembled WGS sequence"/>
</dbReference>
<dbReference type="Gene3D" id="3.30.70.2970">
    <property type="entry name" value="Protein of unknown function (DUF541), domain 2"/>
    <property type="match status" value="1"/>
</dbReference>
<proteinExistence type="predicted"/>
<protein>
    <recommendedName>
        <fullName evidence="5">DUF541 domain-containing protein</fullName>
    </recommendedName>
</protein>